<evidence type="ECO:0000313" key="2">
    <source>
        <dbReference type="Proteomes" id="UP001055811"/>
    </source>
</evidence>
<sequence length="253" mass="29261">MIFVQECAKEKEIKQIKFPGFCDVGMDMKSDRSRATISSFGIKRDSEVLAWFPVVVRSLANHGDNDLRSQTRFAVAIYRNCFDVDNHRTTFLKLIVAIIGKINRSSPAYKRKRNSVVQSTPERKYKRNNIKMAERPFNRWDKVEVKLSEGEFAGGIYGGVIIRVWSQRYVVRLTTLTDGETGRPLVVHVGFATLQPVPPKVLVEFKQFDLVEVWYRRGWWPTAIARMTAHNQFHVILADGTRLFKDESELRIH</sequence>
<proteinExistence type="predicted"/>
<name>A0ACB8ZRM1_CICIN</name>
<comment type="caution">
    <text evidence="1">The sequence shown here is derived from an EMBL/GenBank/DDBJ whole genome shotgun (WGS) entry which is preliminary data.</text>
</comment>
<evidence type="ECO:0000313" key="1">
    <source>
        <dbReference type="EMBL" id="KAI3700356.1"/>
    </source>
</evidence>
<dbReference type="Proteomes" id="UP001055811">
    <property type="component" value="Linkage Group LG08"/>
</dbReference>
<protein>
    <submittedName>
        <fullName evidence="1">Uncharacterized protein</fullName>
    </submittedName>
</protein>
<gene>
    <name evidence="1" type="ORF">L2E82_44982</name>
</gene>
<keyword evidence="2" id="KW-1185">Reference proteome</keyword>
<reference evidence="2" key="1">
    <citation type="journal article" date="2022" name="Mol. Ecol. Resour.">
        <title>The genomes of chicory, endive, great burdock and yacon provide insights into Asteraceae palaeo-polyploidization history and plant inulin production.</title>
        <authorList>
            <person name="Fan W."/>
            <person name="Wang S."/>
            <person name="Wang H."/>
            <person name="Wang A."/>
            <person name="Jiang F."/>
            <person name="Liu H."/>
            <person name="Zhao H."/>
            <person name="Xu D."/>
            <person name="Zhang Y."/>
        </authorList>
    </citation>
    <scope>NUCLEOTIDE SEQUENCE [LARGE SCALE GENOMIC DNA]</scope>
    <source>
        <strain evidence="2">cv. Punajuju</strain>
    </source>
</reference>
<dbReference type="EMBL" id="CM042016">
    <property type="protein sequence ID" value="KAI3700356.1"/>
    <property type="molecule type" value="Genomic_DNA"/>
</dbReference>
<organism evidence="1 2">
    <name type="scientific">Cichorium intybus</name>
    <name type="common">Chicory</name>
    <dbReference type="NCBI Taxonomy" id="13427"/>
    <lineage>
        <taxon>Eukaryota</taxon>
        <taxon>Viridiplantae</taxon>
        <taxon>Streptophyta</taxon>
        <taxon>Embryophyta</taxon>
        <taxon>Tracheophyta</taxon>
        <taxon>Spermatophyta</taxon>
        <taxon>Magnoliopsida</taxon>
        <taxon>eudicotyledons</taxon>
        <taxon>Gunneridae</taxon>
        <taxon>Pentapetalae</taxon>
        <taxon>asterids</taxon>
        <taxon>campanulids</taxon>
        <taxon>Asterales</taxon>
        <taxon>Asteraceae</taxon>
        <taxon>Cichorioideae</taxon>
        <taxon>Cichorieae</taxon>
        <taxon>Cichoriinae</taxon>
        <taxon>Cichorium</taxon>
    </lineage>
</organism>
<reference evidence="1 2" key="2">
    <citation type="journal article" date="2022" name="Mol. Ecol. Resour.">
        <title>The genomes of chicory, endive, great burdock and yacon provide insights into Asteraceae paleo-polyploidization history and plant inulin production.</title>
        <authorList>
            <person name="Fan W."/>
            <person name="Wang S."/>
            <person name="Wang H."/>
            <person name="Wang A."/>
            <person name="Jiang F."/>
            <person name="Liu H."/>
            <person name="Zhao H."/>
            <person name="Xu D."/>
            <person name="Zhang Y."/>
        </authorList>
    </citation>
    <scope>NUCLEOTIDE SEQUENCE [LARGE SCALE GENOMIC DNA]</scope>
    <source>
        <strain evidence="2">cv. Punajuju</strain>
        <tissue evidence="1">Leaves</tissue>
    </source>
</reference>
<accession>A0ACB8ZRM1</accession>